<sequence length="323" mass="36072">MGVKKWEEYLWKDLSIVPVPDLKAGSIKLLDIFAQNGASFRKRAMVRIGSMISLGDKTVDGWLDKREELSEGLRSLSTDSVAEPFVRAYEGHDRTFEGSANSKFLASLFRLAKLNLGESQKLKIELRSPLYYRYEEDALTELIECSDWKPDVGKINKVERKGASCWGQDNLLELWIITELKYAGSIGYTITRSSNVGANVHMPGAELIAGVIVAGSLDFSISSVDSRPATNPTNDDILYGFKAVRVKFDKDGEYISRKGQDNMGRAMPTVRGDGAEFNPDEDPEYHMGGFFFENSGDDEGTNSGDFECLPQFLIEDENEDQRT</sequence>
<evidence type="ECO:0000313" key="1">
    <source>
        <dbReference type="EMBL" id="CAK9275626.1"/>
    </source>
</evidence>
<protein>
    <submittedName>
        <fullName evidence="1">Uncharacterized protein</fullName>
    </submittedName>
</protein>
<gene>
    <name evidence="1" type="ORF">CSSPJE1EN1_LOCUS21104</name>
</gene>
<dbReference type="Proteomes" id="UP001497444">
    <property type="component" value="Chromosome 7"/>
</dbReference>
<dbReference type="EMBL" id="OZ020102">
    <property type="protein sequence ID" value="CAK9275626.1"/>
    <property type="molecule type" value="Genomic_DNA"/>
</dbReference>
<name>A0ABP0XB75_9BRYO</name>
<accession>A0ABP0XB75</accession>
<keyword evidence="2" id="KW-1185">Reference proteome</keyword>
<evidence type="ECO:0000313" key="2">
    <source>
        <dbReference type="Proteomes" id="UP001497444"/>
    </source>
</evidence>
<organism evidence="1 2">
    <name type="scientific">Sphagnum jensenii</name>
    <dbReference type="NCBI Taxonomy" id="128206"/>
    <lineage>
        <taxon>Eukaryota</taxon>
        <taxon>Viridiplantae</taxon>
        <taxon>Streptophyta</taxon>
        <taxon>Embryophyta</taxon>
        <taxon>Bryophyta</taxon>
        <taxon>Sphagnophytina</taxon>
        <taxon>Sphagnopsida</taxon>
        <taxon>Sphagnales</taxon>
        <taxon>Sphagnaceae</taxon>
        <taxon>Sphagnum</taxon>
    </lineage>
</organism>
<proteinExistence type="predicted"/>
<reference evidence="1" key="1">
    <citation type="submission" date="2024-02" db="EMBL/GenBank/DDBJ databases">
        <authorList>
            <consortium name="ELIXIR-Norway"/>
            <consortium name="Elixir Norway"/>
        </authorList>
    </citation>
    <scope>NUCLEOTIDE SEQUENCE</scope>
</reference>